<dbReference type="Proteomes" id="UP001596395">
    <property type="component" value="Unassembled WGS sequence"/>
</dbReference>
<dbReference type="EMBL" id="JBHSXN010000004">
    <property type="protein sequence ID" value="MFC6954843.1"/>
    <property type="molecule type" value="Genomic_DNA"/>
</dbReference>
<dbReference type="Pfam" id="PF19673">
    <property type="entry name" value="DUF6176"/>
    <property type="match status" value="1"/>
</dbReference>
<name>A0ABD5VM42_9EURY</name>
<keyword evidence="2" id="KW-1185">Reference proteome</keyword>
<dbReference type="InterPro" id="IPR046174">
    <property type="entry name" value="DUF6176"/>
</dbReference>
<dbReference type="RefSeq" id="WP_336351786.1">
    <property type="nucleotide sequence ID" value="NZ_JAZAQL010000004.1"/>
</dbReference>
<accession>A0ABD5VM42</accession>
<evidence type="ECO:0000313" key="1">
    <source>
        <dbReference type="EMBL" id="MFC6954843.1"/>
    </source>
</evidence>
<sequence length="113" mass="12745">MTEVQLARCEVRSGKEDRIRDWYETLANDRFSETAASLVSEGTLTESAFLQQNEGGASYLYVLMEWTDSDDAPPSADETLAIVEEHHDVLAETLVGEDWEELEPLGHMVNPER</sequence>
<evidence type="ECO:0000313" key="2">
    <source>
        <dbReference type="Proteomes" id="UP001596395"/>
    </source>
</evidence>
<organism evidence="1 2">
    <name type="scientific">Halorubellus litoreus</name>
    <dbReference type="NCBI Taxonomy" id="755308"/>
    <lineage>
        <taxon>Archaea</taxon>
        <taxon>Methanobacteriati</taxon>
        <taxon>Methanobacteriota</taxon>
        <taxon>Stenosarchaea group</taxon>
        <taxon>Halobacteria</taxon>
        <taxon>Halobacteriales</taxon>
        <taxon>Halorubellaceae</taxon>
        <taxon>Halorubellus</taxon>
    </lineage>
</organism>
<dbReference type="AlphaFoldDB" id="A0ABD5VM42"/>
<reference evidence="1 2" key="1">
    <citation type="journal article" date="2019" name="Int. J. Syst. Evol. Microbiol.">
        <title>The Global Catalogue of Microorganisms (GCM) 10K type strain sequencing project: providing services to taxonomists for standard genome sequencing and annotation.</title>
        <authorList>
            <consortium name="The Broad Institute Genomics Platform"/>
            <consortium name="The Broad Institute Genome Sequencing Center for Infectious Disease"/>
            <person name="Wu L."/>
            <person name="Ma J."/>
        </authorList>
    </citation>
    <scope>NUCLEOTIDE SEQUENCE [LARGE SCALE GENOMIC DNA]</scope>
    <source>
        <strain evidence="1 2">GX26</strain>
    </source>
</reference>
<comment type="caution">
    <text evidence="1">The sequence shown here is derived from an EMBL/GenBank/DDBJ whole genome shotgun (WGS) entry which is preliminary data.</text>
</comment>
<proteinExistence type="predicted"/>
<gene>
    <name evidence="1" type="ORF">ACFQGB_18400</name>
</gene>
<protein>
    <submittedName>
        <fullName evidence="1">DUF6176 family protein</fullName>
    </submittedName>
</protein>